<dbReference type="PANTHER" id="PTHR46354:SF9">
    <property type="entry name" value="PROTEIN INAPERTURATE POLLEN1"/>
    <property type="match status" value="1"/>
</dbReference>
<dbReference type="PANTHER" id="PTHR46354">
    <property type="entry name" value="DOG1 DOMAIN-CONTAINING PROTEIN"/>
    <property type="match status" value="1"/>
</dbReference>
<proteinExistence type="predicted"/>
<feature type="domain" description="DOG1" evidence="1">
    <location>
        <begin position="11"/>
        <end position="252"/>
    </location>
</feature>
<dbReference type="OMA" id="VFTAWIN"/>
<dbReference type="AlphaFoldDB" id="A0A7N0V824"/>
<keyword evidence="3" id="KW-1185">Reference proteome</keyword>
<protein>
    <recommendedName>
        <fullName evidence="1">DOG1 domain-containing protein</fullName>
    </recommendedName>
</protein>
<evidence type="ECO:0000313" key="3">
    <source>
        <dbReference type="Proteomes" id="UP000594263"/>
    </source>
</evidence>
<sequence length="259" mass="29081">IAALFTRKKSNRPFKDYYAEWLRTLKNTLLPLLSESISSSTPIPSLIATHAESLHQHFQSYYEALDLAATHDPFLWLGDFHPYLFTNLVRSFLEDDEDEDEDEGDGDGGRSIKEVRRNLEVIGRSWRVSMAWKNSSKNLVSRIDQIECGLRLMVPALVNRWRDAQAGLIERIGAGWGTVDGRREGGKALIGQAVTAQMEELVSVFADANRLRSSVLSDILSALNVYQAALFLEGMAQFLVGFSDPDLLAEFERSKLTLS</sequence>
<dbReference type="Gramene" id="Kaladp0337s0015.1.v1.1">
    <property type="protein sequence ID" value="Kaladp0337s0015.1.v1.1"/>
    <property type="gene ID" value="Kaladp0337s0015.v1.1"/>
</dbReference>
<accession>A0A7N0V824</accession>
<dbReference type="EnsemblPlants" id="Kaladp0337s0015.1.v1.1">
    <property type="protein sequence ID" value="Kaladp0337s0015.1.v1.1"/>
    <property type="gene ID" value="Kaladp0337s0015.v1.1"/>
</dbReference>
<dbReference type="GO" id="GO:0043565">
    <property type="term" value="F:sequence-specific DNA binding"/>
    <property type="evidence" value="ECO:0007669"/>
    <property type="project" value="InterPro"/>
</dbReference>
<dbReference type="Proteomes" id="UP000594263">
    <property type="component" value="Unplaced"/>
</dbReference>
<dbReference type="GO" id="GO:0006351">
    <property type="term" value="P:DNA-templated transcription"/>
    <property type="evidence" value="ECO:0007669"/>
    <property type="project" value="InterPro"/>
</dbReference>
<name>A0A7N0V824_KALFE</name>
<dbReference type="PROSITE" id="PS51806">
    <property type="entry name" value="DOG1"/>
    <property type="match status" value="1"/>
</dbReference>
<organism evidence="2 3">
    <name type="scientific">Kalanchoe fedtschenkoi</name>
    <name type="common">Lavender scallops</name>
    <name type="synonym">South American air plant</name>
    <dbReference type="NCBI Taxonomy" id="63787"/>
    <lineage>
        <taxon>Eukaryota</taxon>
        <taxon>Viridiplantae</taxon>
        <taxon>Streptophyta</taxon>
        <taxon>Embryophyta</taxon>
        <taxon>Tracheophyta</taxon>
        <taxon>Spermatophyta</taxon>
        <taxon>Magnoliopsida</taxon>
        <taxon>eudicotyledons</taxon>
        <taxon>Gunneridae</taxon>
        <taxon>Pentapetalae</taxon>
        <taxon>Saxifragales</taxon>
        <taxon>Crassulaceae</taxon>
        <taxon>Kalanchoe</taxon>
    </lineage>
</organism>
<reference evidence="2" key="1">
    <citation type="submission" date="2021-01" db="UniProtKB">
        <authorList>
            <consortium name="EnsemblPlants"/>
        </authorList>
    </citation>
    <scope>IDENTIFICATION</scope>
</reference>
<evidence type="ECO:0000313" key="2">
    <source>
        <dbReference type="EnsemblPlants" id="Kaladp0337s0015.1.v1.1"/>
    </source>
</evidence>
<evidence type="ECO:0000259" key="1">
    <source>
        <dbReference type="PROSITE" id="PS51806"/>
    </source>
</evidence>
<dbReference type="InterPro" id="IPR025422">
    <property type="entry name" value="TGA_domain"/>
</dbReference>
<dbReference type="InterPro" id="IPR051886">
    <property type="entry name" value="Seed_Dev/Stress_Resp_Reg"/>
</dbReference>